<keyword evidence="2" id="KW-1185">Reference proteome</keyword>
<dbReference type="Proteomes" id="UP001552299">
    <property type="component" value="Unassembled WGS sequence"/>
</dbReference>
<sequence>MFSGPNTDCYNHFYFNPFVSIGYLLLQPAYHHENLDRNIEMRKESHKALHNIQCTHIGSPLPEKLFCVLTEEGWPLGLQPLSLRLGLLRNFDFFDSVSFSSANTGSTRSTSLTSSDFDSEERNVTLGSFIGIRGSILELSRRPFRRGRRHESLTEKKAKNKPWFSLCTKPQLEFKKGDCSQSLGQFLEMERKACNLHESPRAPSGICHTNNGHGLPLIFHCIGKRVLRHDCHEILLEWMGDSQLI</sequence>
<evidence type="ECO:0000313" key="1">
    <source>
        <dbReference type="EMBL" id="KAL0919618.1"/>
    </source>
</evidence>
<reference evidence="1 2" key="1">
    <citation type="journal article" date="2024" name="Plant Biotechnol. J.">
        <title>Dendrobium thyrsiflorum genome and its molecular insights into genes involved in important horticultural traits.</title>
        <authorList>
            <person name="Chen B."/>
            <person name="Wang J.Y."/>
            <person name="Zheng P.J."/>
            <person name="Li K.L."/>
            <person name="Liang Y.M."/>
            <person name="Chen X.F."/>
            <person name="Zhang C."/>
            <person name="Zhao X."/>
            <person name="He X."/>
            <person name="Zhang G.Q."/>
            <person name="Liu Z.J."/>
            <person name="Xu Q."/>
        </authorList>
    </citation>
    <scope>NUCLEOTIDE SEQUENCE [LARGE SCALE GENOMIC DNA]</scope>
    <source>
        <strain evidence="1">GZMU011</strain>
    </source>
</reference>
<dbReference type="AlphaFoldDB" id="A0ABD0VB34"/>
<comment type="caution">
    <text evidence="1">The sequence shown here is derived from an EMBL/GenBank/DDBJ whole genome shotgun (WGS) entry which is preliminary data.</text>
</comment>
<dbReference type="PANTHER" id="PTHR33544:SF5">
    <property type="entry name" value="DUF4005 DOMAIN-CONTAINING PROTEIN"/>
    <property type="match status" value="1"/>
</dbReference>
<dbReference type="PANTHER" id="PTHR33544">
    <property type="entry name" value="DUF4005 DOMAIN-CONTAINING PROTEIN-RELATED"/>
    <property type="match status" value="1"/>
</dbReference>
<protein>
    <submittedName>
        <fullName evidence="1">Uncharacterized protein</fullName>
    </submittedName>
</protein>
<evidence type="ECO:0000313" key="2">
    <source>
        <dbReference type="Proteomes" id="UP001552299"/>
    </source>
</evidence>
<gene>
    <name evidence="1" type="ORF">M5K25_011727</name>
</gene>
<name>A0ABD0VB34_DENTH</name>
<dbReference type="EMBL" id="JANQDX010000009">
    <property type="protein sequence ID" value="KAL0919618.1"/>
    <property type="molecule type" value="Genomic_DNA"/>
</dbReference>
<dbReference type="InterPro" id="IPR040344">
    <property type="entry name" value="At3g17950-like"/>
</dbReference>
<proteinExistence type="predicted"/>
<accession>A0ABD0VB34</accession>
<organism evidence="1 2">
    <name type="scientific">Dendrobium thyrsiflorum</name>
    <name type="common">Pinecone-like raceme dendrobium</name>
    <name type="synonym">Orchid</name>
    <dbReference type="NCBI Taxonomy" id="117978"/>
    <lineage>
        <taxon>Eukaryota</taxon>
        <taxon>Viridiplantae</taxon>
        <taxon>Streptophyta</taxon>
        <taxon>Embryophyta</taxon>
        <taxon>Tracheophyta</taxon>
        <taxon>Spermatophyta</taxon>
        <taxon>Magnoliopsida</taxon>
        <taxon>Liliopsida</taxon>
        <taxon>Asparagales</taxon>
        <taxon>Orchidaceae</taxon>
        <taxon>Epidendroideae</taxon>
        <taxon>Malaxideae</taxon>
        <taxon>Dendrobiinae</taxon>
        <taxon>Dendrobium</taxon>
    </lineage>
</organism>